<dbReference type="NCBIfam" id="TIGR01494">
    <property type="entry name" value="ATPase_P-type"/>
    <property type="match status" value="1"/>
</dbReference>
<evidence type="ECO:0000256" key="5">
    <source>
        <dbReference type="ARBA" id="ARBA00022741"/>
    </source>
</evidence>
<dbReference type="GO" id="GO:0016887">
    <property type="term" value="F:ATP hydrolysis activity"/>
    <property type="evidence" value="ECO:0007669"/>
    <property type="project" value="InterPro"/>
</dbReference>
<evidence type="ECO:0000256" key="4">
    <source>
        <dbReference type="ARBA" id="ARBA00022723"/>
    </source>
</evidence>
<feature type="transmembrane region" description="Helical" evidence="10">
    <location>
        <begin position="93"/>
        <end position="115"/>
    </location>
</feature>
<accession>A0A7C2VFM0</accession>
<comment type="similarity">
    <text evidence="2 10">Belongs to the cation transport ATPase (P-type) (TC 3.A.3) family. Type IB subfamily.</text>
</comment>
<evidence type="ECO:0000256" key="9">
    <source>
        <dbReference type="ARBA" id="ARBA00023136"/>
    </source>
</evidence>
<keyword evidence="10" id="KW-1003">Cell membrane</keyword>
<dbReference type="GO" id="GO:0005524">
    <property type="term" value="F:ATP binding"/>
    <property type="evidence" value="ECO:0007669"/>
    <property type="project" value="UniProtKB-UniRule"/>
</dbReference>
<dbReference type="InterPro" id="IPR008250">
    <property type="entry name" value="ATPase_P-typ_transduc_dom_A_sf"/>
</dbReference>
<sequence>MHHHAHHEHEHKHTTATRHEMHLFEIRKKAIVCTLLSVPVVLLSPAFQELLGFSLPEFYGRDLIILVLSSLVFLYGGSFFIKGSLEELKLLKPGMMSLVSVAISVGFAYSFYAHFSGGMDFFWELSTLVVVMLWGHFIEMKSVLGASRALEELAKLIPKKARLVKGDELVEVDTAKLRVGDVVLVKVGEKVPADGTVIEGNAHVDESLLTGESIPVFKKEGDKVIAGSISLDGAIKVRVERTGEASYLSQVMRIVKEAQESKTRLQNLADRVAFYLTIIAILVGLGTFFIWVYFSKDVGFAMERAVSVVVITCPHALGLAIPLVIAISTSYASSKGILVRDRLSLELLRKVYVVLFDKTGTLTEGKFGLRDVYVKDMDEEEFLKLVASIEINSEHIIGRAIVQYAKTKGIDLEPVEEFKVYPGKGVLGKVRGMSVAVGTEGFLKELGMAMDEDIVKKAQELSKQGKTVIWVGIEGRLRGILALSDSIRKESYEAIKSIKAMRKKVMMITGDSEEVAGWVSRELGIDEYFSRVLPHQKSEKVKELQGKGLKVAMVGDGINDAPALMQADVGIAIGSGTDVAIESAGIILVKNDPRDVVRAIRLSSLTYTKMVQNLFWATAYNLFAIPLAAGVFYKWGLLLPLPLSALLMSMSTLVVSINALLMRRHMR</sequence>
<feature type="transmembrane region" description="Helical" evidence="10">
    <location>
        <begin position="272"/>
        <end position="294"/>
    </location>
</feature>
<dbReference type="EMBL" id="DSFP01000077">
    <property type="protein sequence ID" value="HEW46828.1"/>
    <property type="molecule type" value="Genomic_DNA"/>
</dbReference>
<dbReference type="FunFam" id="2.70.150.10:FF:000002">
    <property type="entry name" value="Copper-transporting ATPase 1, putative"/>
    <property type="match status" value="1"/>
</dbReference>
<feature type="transmembrane region" description="Helical" evidence="10">
    <location>
        <begin position="614"/>
        <end position="633"/>
    </location>
</feature>
<evidence type="ECO:0000259" key="11">
    <source>
        <dbReference type="Pfam" id="PF00122"/>
    </source>
</evidence>
<dbReference type="GO" id="GO:0012505">
    <property type="term" value="C:endomembrane system"/>
    <property type="evidence" value="ECO:0007669"/>
    <property type="project" value="UniProtKB-SubCell"/>
</dbReference>
<keyword evidence="5 10" id="KW-0547">Nucleotide-binding</keyword>
<dbReference type="InterPro" id="IPR023298">
    <property type="entry name" value="ATPase_P-typ_TM_dom_sf"/>
</dbReference>
<keyword evidence="4 10" id="KW-0479">Metal-binding</keyword>
<protein>
    <submittedName>
        <fullName evidence="12">Heavy metal translocating P-type ATPase</fullName>
    </submittedName>
</protein>
<gene>
    <name evidence="12" type="ORF">ENO47_09275</name>
</gene>
<dbReference type="InterPro" id="IPR001757">
    <property type="entry name" value="P_typ_ATPase"/>
</dbReference>
<dbReference type="InterPro" id="IPR036412">
    <property type="entry name" value="HAD-like_sf"/>
</dbReference>
<reference evidence="12" key="1">
    <citation type="journal article" date="2020" name="mSystems">
        <title>Genome- and Community-Level Interaction Insights into Carbon Utilization and Element Cycling Functions of Hydrothermarchaeota in Hydrothermal Sediment.</title>
        <authorList>
            <person name="Zhou Z."/>
            <person name="Liu Y."/>
            <person name="Xu W."/>
            <person name="Pan J."/>
            <person name="Luo Z.H."/>
            <person name="Li M."/>
        </authorList>
    </citation>
    <scope>NUCLEOTIDE SEQUENCE [LARGE SCALE GENOMIC DNA]</scope>
    <source>
        <strain evidence="12">SpSt-132</strain>
    </source>
</reference>
<dbReference type="GO" id="GO:0005507">
    <property type="term" value="F:copper ion binding"/>
    <property type="evidence" value="ECO:0007669"/>
    <property type="project" value="TreeGrafter"/>
</dbReference>
<evidence type="ECO:0000256" key="8">
    <source>
        <dbReference type="ARBA" id="ARBA00022989"/>
    </source>
</evidence>
<evidence type="ECO:0000313" key="12">
    <source>
        <dbReference type="EMBL" id="HEW46828.1"/>
    </source>
</evidence>
<dbReference type="Gene3D" id="3.40.50.1000">
    <property type="entry name" value="HAD superfamily/HAD-like"/>
    <property type="match status" value="1"/>
</dbReference>
<dbReference type="GO" id="GO:0055070">
    <property type="term" value="P:copper ion homeostasis"/>
    <property type="evidence" value="ECO:0007669"/>
    <property type="project" value="TreeGrafter"/>
</dbReference>
<comment type="caution">
    <text evidence="12">The sequence shown here is derived from an EMBL/GenBank/DDBJ whole genome shotgun (WGS) entry which is preliminary data.</text>
</comment>
<feature type="transmembrane region" description="Helical" evidence="10">
    <location>
        <begin position="63"/>
        <end position="81"/>
    </location>
</feature>
<dbReference type="SUPFAM" id="SSF81653">
    <property type="entry name" value="Calcium ATPase, transduction domain A"/>
    <property type="match status" value="1"/>
</dbReference>
<dbReference type="SFLD" id="SFLDG00002">
    <property type="entry name" value="C1.7:_P-type_atpase_like"/>
    <property type="match status" value="1"/>
</dbReference>
<dbReference type="PRINTS" id="PR00120">
    <property type="entry name" value="HATPASE"/>
</dbReference>
<dbReference type="InterPro" id="IPR027256">
    <property type="entry name" value="P-typ_ATPase_IB"/>
</dbReference>
<evidence type="ECO:0000256" key="7">
    <source>
        <dbReference type="ARBA" id="ARBA00022967"/>
    </source>
</evidence>
<dbReference type="InterPro" id="IPR023214">
    <property type="entry name" value="HAD_sf"/>
</dbReference>
<dbReference type="GO" id="GO:0005886">
    <property type="term" value="C:plasma membrane"/>
    <property type="evidence" value="ECO:0007669"/>
    <property type="project" value="UniProtKB-SubCell"/>
</dbReference>
<dbReference type="PANTHER" id="PTHR43520">
    <property type="entry name" value="ATP7, ISOFORM B"/>
    <property type="match status" value="1"/>
</dbReference>
<name>A0A7C2VFM0_9AQUI</name>
<dbReference type="PRINTS" id="PR00119">
    <property type="entry name" value="CATATPASE"/>
</dbReference>
<evidence type="ECO:0000256" key="10">
    <source>
        <dbReference type="RuleBase" id="RU362081"/>
    </source>
</evidence>
<keyword evidence="7" id="KW-1278">Translocase</keyword>
<organism evidence="12">
    <name type="scientific">Hydrogenobacter sp</name>
    <dbReference type="NCBI Taxonomy" id="2152829"/>
    <lineage>
        <taxon>Bacteria</taxon>
        <taxon>Pseudomonadati</taxon>
        <taxon>Aquificota</taxon>
        <taxon>Aquificia</taxon>
        <taxon>Aquificales</taxon>
        <taxon>Aquificaceae</taxon>
        <taxon>Hydrogenobacter</taxon>
    </lineage>
</organism>
<keyword evidence="9 10" id="KW-0472">Membrane</keyword>
<dbReference type="SFLD" id="SFLDF00027">
    <property type="entry name" value="p-type_atpase"/>
    <property type="match status" value="1"/>
</dbReference>
<dbReference type="NCBIfam" id="TIGR01525">
    <property type="entry name" value="ATPase-IB_hvy"/>
    <property type="match status" value="1"/>
</dbReference>
<dbReference type="Pfam" id="PF00702">
    <property type="entry name" value="Hydrolase"/>
    <property type="match status" value="1"/>
</dbReference>
<dbReference type="InterPro" id="IPR023299">
    <property type="entry name" value="ATPase_P-typ_cyto_dom_N"/>
</dbReference>
<dbReference type="SFLD" id="SFLDS00003">
    <property type="entry name" value="Haloacid_Dehalogenase"/>
    <property type="match status" value="1"/>
</dbReference>
<dbReference type="InterPro" id="IPR018303">
    <property type="entry name" value="ATPase_P-typ_P_site"/>
</dbReference>
<keyword evidence="3 10" id="KW-0812">Transmembrane</keyword>
<proteinExistence type="inferred from homology"/>
<dbReference type="Gene3D" id="3.40.1110.10">
    <property type="entry name" value="Calcium-transporting ATPase, cytoplasmic domain N"/>
    <property type="match status" value="1"/>
</dbReference>
<evidence type="ECO:0000256" key="1">
    <source>
        <dbReference type="ARBA" id="ARBA00004127"/>
    </source>
</evidence>
<dbReference type="SUPFAM" id="SSF81665">
    <property type="entry name" value="Calcium ATPase, transmembrane domain M"/>
    <property type="match status" value="1"/>
</dbReference>
<feature type="transmembrane region" description="Helical" evidence="10">
    <location>
        <begin position="306"/>
        <end position="332"/>
    </location>
</feature>
<feature type="transmembrane region" description="Helical" evidence="10">
    <location>
        <begin position="639"/>
        <end position="661"/>
    </location>
</feature>
<evidence type="ECO:0000256" key="3">
    <source>
        <dbReference type="ARBA" id="ARBA00022692"/>
    </source>
</evidence>
<dbReference type="GO" id="GO:0043682">
    <property type="term" value="F:P-type divalent copper transporter activity"/>
    <property type="evidence" value="ECO:0007669"/>
    <property type="project" value="TreeGrafter"/>
</dbReference>
<dbReference type="SUPFAM" id="SSF56784">
    <property type="entry name" value="HAD-like"/>
    <property type="match status" value="1"/>
</dbReference>
<feature type="domain" description="P-type ATPase A" evidence="11">
    <location>
        <begin position="155"/>
        <end position="255"/>
    </location>
</feature>
<dbReference type="Gene3D" id="2.70.150.10">
    <property type="entry name" value="Calcium-transporting ATPase, cytoplasmic transduction domain A"/>
    <property type="match status" value="1"/>
</dbReference>
<dbReference type="PANTHER" id="PTHR43520:SF8">
    <property type="entry name" value="P-TYPE CU(+) TRANSPORTER"/>
    <property type="match status" value="1"/>
</dbReference>
<dbReference type="AlphaFoldDB" id="A0A7C2VFM0"/>
<feature type="transmembrane region" description="Helical" evidence="10">
    <location>
        <begin position="30"/>
        <end position="51"/>
    </location>
</feature>
<dbReference type="NCBIfam" id="TIGR01511">
    <property type="entry name" value="ATPase-IB1_Cu"/>
    <property type="match status" value="1"/>
</dbReference>
<dbReference type="InterPro" id="IPR044492">
    <property type="entry name" value="P_typ_ATPase_HD_dom"/>
</dbReference>
<feature type="transmembrane region" description="Helical" evidence="10">
    <location>
        <begin position="121"/>
        <end position="138"/>
    </location>
</feature>
<keyword evidence="6 10" id="KW-0067">ATP-binding</keyword>
<evidence type="ECO:0000256" key="6">
    <source>
        <dbReference type="ARBA" id="ARBA00022840"/>
    </source>
</evidence>
<dbReference type="PROSITE" id="PS00154">
    <property type="entry name" value="ATPASE_E1_E2"/>
    <property type="match status" value="1"/>
</dbReference>
<comment type="subcellular location">
    <subcellularLocation>
        <location evidence="10">Cell membrane</location>
    </subcellularLocation>
    <subcellularLocation>
        <location evidence="1">Endomembrane system</location>
        <topology evidence="1">Multi-pass membrane protein</topology>
    </subcellularLocation>
</comment>
<dbReference type="InterPro" id="IPR059000">
    <property type="entry name" value="ATPase_P-type_domA"/>
</dbReference>
<keyword evidence="8 10" id="KW-1133">Transmembrane helix</keyword>
<evidence type="ECO:0000256" key="2">
    <source>
        <dbReference type="ARBA" id="ARBA00006024"/>
    </source>
</evidence>
<dbReference type="Pfam" id="PF00122">
    <property type="entry name" value="E1-E2_ATPase"/>
    <property type="match status" value="1"/>
</dbReference>